<gene>
    <name evidence="3" type="ORF">J2S00_002198</name>
</gene>
<evidence type="ECO:0000256" key="1">
    <source>
        <dbReference type="SAM" id="MobiDB-lite"/>
    </source>
</evidence>
<name>A0ABU0CSM0_9BACI</name>
<comment type="caution">
    <text evidence="3">The sequence shown here is derived from an EMBL/GenBank/DDBJ whole genome shotgun (WGS) entry which is preliminary data.</text>
</comment>
<proteinExistence type="predicted"/>
<keyword evidence="3" id="KW-0449">Lipoprotein</keyword>
<dbReference type="EMBL" id="JAUSUQ010000007">
    <property type="protein sequence ID" value="MDQ0339411.1"/>
    <property type="molecule type" value="Genomic_DNA"/>
</dbReference>
<evidence type="ECO:0000256" key="2">
    <source>
        <dbReference type="SAM" id="SignalP"/>
    </source>
</evidence>
<sequence>MFKKLLLSLALVSILLVGCAEGADDPGTEQPADVQEPAGEGESSN</sequence>
<keyword evidence="4" id="KW-1185">Reference proteome</keyword>
<feature type="region of interest" description="Disordered" evidence="1">
    <location>
        <begin position="22"/>
        <end position="45"/>
    </location>
</feature>
<evidence type="ECO:0000313" key="4">
    <source>
        <dbReference type="Proteomes" id="UP001232445"/>
    </source>
</evidence>
<dbReference type="Proteomes" id="UP001232445">
    <property type="component" value="Unassembled WGS sequence"/>
</dbReference>
<dbReference type="PROSITE" id="PS51257">
    <property type="entry name" value="PROKAR_LIPOPROTEIN"/>
    <property type="match status" value="1"/>
</dbReference>
<protein>
    <submittedName>
        <fullName evidence="3">Lipoprotein NlpE involved in copper resistance</fullName>
    </submittedName>
</protein>
<feature type="chain" id="PRO_5045924090" evidence="2">
    <location>
        <begin position="23"/>
        <end position="45"/>
    </location>
</feature>
<dbReference type="RefSeq" id="WP_307339323.1">
    <property type="nucleotide sequence ID" value="NZ_JAUSUQ010000007.1"/>
</dbReference>
<reference evidence="3 4" key="1">
    <citation type="submission" date="2023-07" db="EMBL/GenBank/DDBJ databases">
        <title>Genomic Encyclopedia of Type Strains, Phase IV (KMG-IV): sequencing the most valuable type-strain genomes for metagenomic binning, comparative biology and taxonomic classification.</title>
        <authorList>
            <person name="Goeker M."/>
        </authorList>
    </citation>
    <scope>NUCLEOTIDE SEQUENCE [LARGE SCALE GENOMIC DNA]</scope>
    <source>
        <strain evidence="3 4">DSM 17740</strain>
    </source>
</reference>
<evidence type="ECO:0000313" key="3">
    <source>
        <dbReference type="EMBL" id="MDQ0339411.1"/>
    </source>
</evidence>
<organism evidence="3 4">
    <name type="scientific">Caldalkalibacillus uzonensis</name>
    <dbReference type="NCBI Taxonomy" id="353224"/>
    <lineage>
        <taxon>Bacteria</taxon>
        <taxon>Bacillati</taxon>
        <taxon>Bacillota</taxon>
        <taxon>Bacilli</taxon>
        <taxon>Bacillales</taxon>
        <taxon>Bacillaceae</taxon>
        <taxon>Caldalkalibacillus</taxon>
    </lineage>
</organism>
<accession>A0ABU0CSM0</accession>
<keyword evidence="2" id="KW-0732">Signal</keyword>
<feature type="signal peptide" evidence="2">
    <location>
        <begin position="1"/>
        <end position="22"/>
    </location>
</feature>